<dbReference type="SUPFAM" id="SSF55961">
    <property type="entry name" value="Bet v1-like"/>
    <property type="match status" value="1"/>
</dbReference>
<comment type="caution">
    <text evidence="1">The sequence shown here is derived from an EMBL/GenBank/DDBJ whole genome shotgun (WGS) entry which is preliminary data.</text>
</comment>
<evidence type="ECO:0008006" key="3">
    <source>
        <dbReference type="Google" id="ProtNLM"/>
    </source>
</evidence>
<sequence length="157" mass="18122">MPSIHLTTFIAAPIERVFDLSRHIGLHKVSQQHNNEEAIAGVTSGLIKQGEWVTWKAKHLFKTRTMTVKITAMQSPAYFEDVMEKGDFVAYTHKHHFKEVQNGTIMIDELAFETPYGAAGKMLNRFYLKNYLHQLLQQRNTVIKEYAESTKWQALLT</sequence>
<dbReference type="RefSeq" id="WP_144885148.1">
    <property type="nucleotide sequence ID" value="NZ_VLLE01000003.1"/>
</dbReference>
<proteinExistence type="predicted"/>
<organism evidence="1 2">
    <name type="scientific">Lacibacter cauensis</name>
    <dbReference type="NCBI Taxonomy" id="510947"/>
    <lineage>
        <taxon>Bacteria</taxon>
        <taxon>Pseudomonadati</taxon>
        <taxon>Bacteroidota</taxon>
        <taxon>Chitinophagia</taxon>
        <taxon>Chitinophagales</taxon>
        <taxon>Chitinophagaceae</taxon>
        <taxon>Lacibacter</taxon>
    </lineage>
</organism>
<evidence type="ECO:0000313" key="1">
    <source>
        <dbReference type="EMBL" id="TWI83061.1"/>
    </source>
</evidence>
<reference evidence="1 2" key="1">
    <citation type="journal article" date="2015" name="Stand. Genomic Sci.">
        <title>Genomic Encyclopedia of Bacterial and Archaeal Type Strains, Phase III: the genomes of soil and plant-associated and newly described type strains.</title>
        <authorList>
            <person name="Whitman W.B."/>
            <person name="Woyke T."/>
            <person name="Klenk H.P."/>
            <person name="Zhou Y."/>
            <person name="Lilburn T.G."/>
            <person name="Beck B.J."/>
            <person name="De Vos P."/>
            <person name="Vandamme P."/>
            <person name="Eisen J.A."/>
            <person name="Garrity G."/>
            <person name="Hugenholtz P."/>
            <person name="Kyrpides N.C."/>
        </authorList>
    </citation>
    <scope>NUCLEOTIDE SEQUENCE [LARGE SCALE GENOMIC DNA]</scope>
    <source>
        <strain evidence="1 2">CGMCC 1.7271</strain>
    </source>
</reference>
<dbReference type="OrthoDB" id="9801773at2"/>
<dbReference type="InterPro" id="IPR023393">
    <property type="entry name" value="START-like_dom_sf"/>
</dbReference>
<dbReference type="Gene3D" id="3.30.530.20">
    <property type="match status" value="1"/>
</dbReference>
<name>A0A562SP35_9BACT</name>
<dbReference type="AlphaFoldDB" id="A0A562SP35"/>
<keyword evidence="2" id="KW-1185">Reference proteome</keyword>
<dbReference type="CDD" id="cd07820">
    <property type="entry name" value="SRPBCC_3"/>
    <property type="match status" value="1"/>
</dbReference>
<dbReference type="EMBL" id="VLLE01000003">
    <property type="protein sequence ID" value="TWI83061.1"/>
    <property type="molecule type" value="Genomic_DNA"/>
</dbReference>
<dbReference type="Proteomes" id="UP000316167">
    <property type="component" value="Unassembled WGS sequence"/>
</dbReference>
<gene>
    <name evidence="1" type="ORF">IQ13_1167</name>
</gene>
<evidence type="ECO:0000313" key="2">
    <source>
        <dbReference type="Proteomes" id="UP000316167"/>
    </source>
</evidence>
<accession>A0A562SP35</accession>
<protein>
    <recommendedName>
        <fullName evidence="3">Ligand-binding SRPBCC domain-containing protein</fullName>
    </recommendedName>
</protein>